<dbReference type="Pfam" id="PF00415">
    <property type="entry name" value="RCC1"/>
    <property type="match status" value="1"/>
</dbReference>
<dbReference type="AlphaFoldDB" id="A0A2I7N8E0"/>
<organism evidence="2 3">
    <name type="scientific">Aquella oligotrophica</name>
    <dbReference type="NCBI Taxonomy" id="2067065"/>
    <lineage>
        <taxon>Bacteria</taxon>
        <taxon>Pseudomonadati</taxon>
        <taxon>Pseudomonadota</taxon>
        <taxon>Betaproteobacteria</taxon>
        <taxon>Neisseriales</taxon>
        <taxon>Neisseriaceae</taxon>
        <taxon>Aquella</taxon>
    </lineage>
</organism>
<evidence type="ECO:0008006" key="4">
    <source>
        <dbReference type="Google" id="ProtNLM"/>
    </source>
</evidence>
<gene>
    <name evidence="2" type="ORF">CUN60_10615</name>
</gene>
<dbReference type="EMBL" id="CP024847">
    <property type="protein sequence ID" value="AUR52729.1"/>
    <property type="molecule type" value="Genomic_DNA"/>
</dbReference>
<dbReference type="PANTHER" id="PTHR22870:SF408">
    <property type="entry name" value="OS09G0560450 PROTEIN"/>
    <property type="match status" value="1"/>
</dbReference>
<dbReference type="InterPro" id="IPR009091">
    <property type="entry name" value="RCC1/BLIP-II"/>
</dbReference>
<dbReference type="RefSeq" id="WP_102952017.1">
    <property type="nucleotide sequence ID" value="NZ_CP024847.1"/>
</dbReference>
<dbReference type="Proteomes" id="UP000236655">
    <property type="component" value="Chromosome"/>
</dbReference>
<keyword evidence="3" id="KW-1185">Reference proteome</keyword>
<evidence type="ECO:0000313" key="3">
    <source>
        <dbReference type="Proteomes" id="UP000236655"/>
    </source>
</evidence>
<dbReference type="InterPro" id="IPR000408">
    <property type="entry name" value="Reg_chr_condens"/>
</dbReference>
<dbReference type="OrthoDB" id="8577868at2"/>
<dbReference type="InterPro" id="IPR051210">
    <property type="entry name" value="Ub_ligase/GEF_domain"/>
</dbReference>
<accession>A0A2I7N8E0</accession>
<dbReference type="SUPFAM" id="SSF50985">
    <property type="entry name" value="RCC1/BLIP-II"/>
    <property type="match status" value="1"/>
</dbReference>
<reference evidence="3" key="1">
    <citation type="submission" date="2017-11" db="EMBL/GenBank/DDBJ databases">
        <authorList>
            <person name="Chan K.G."/>
            <person name="Lee L.S."/>
        </authorList>
    </citation>
    <scope>NUCLEOTIDE SEQUENCE [LARGE SCALE GENOMIC DNA]</scope>
    <source>
        <strain evidence="3">DSM 100970</strain>
    </source>
</reference>
<protein>
    <recommendedName>
        <fullName evidence="4">Regulator of chromosome condensation (RCC1) repeat protein</fullName>
    </recommendedName>
</protein>
<name>A0A2I7N8E0_9NEIS</name>
<sequence length="106" mass="11565">MCNIDTTYHAWCWGSNQYGQLGNGTLLSSNIPIAVAGDISFKMISASSTANTCGVSTDNKVYCWGNNEYGQLGIDQKGDYKTTPQIVEGAINQDEATTRYKNKARK</sequence>
<dbReference type="PANTHER" id="PTHR22870">
    <property type="entry name" value="REGULATOR OF CHROMOSOME CONDENSATION"/>
    <property type="match status" value="1"/>
</dbReference>
<dbReference type="KEGG" id="nba:CUN60_10615"/>
<dbReference type="Gene3D" id="2.130.10.30">
    <property type="entry name" value="Regulator of chromosome condensation 1/beta-lactamase-inhibitor protein II"/>
    <property type="match status" value="1"/>
</dbReference>
<keyword evidence="1" id="KW-0677">Repeat</keyword>
<evidence type="ECO:0000256" key="1">
    <source>
        <dbReference type="ARBA" id="ARBA00022737"/>
    </source>
</evidence>
<dbReference type="Pfam" id="PF13540">
    <property type="entry name" value="RCC1_2"/>
    <property type="match status" value="1"/>
</dbReference>
<proteinExistence type="predicted"/>
<dbReference type="PROSITE" id="PS50012">
    <property type="entry name" value="RCC1_3"/>
    <property type="match status" value="1"/>
</dbReference>
<evidence type="ECO:0000313" key="2">
    <source>
        <dbReference type="EMBL" id="AUR52729.1"/>
    </source>
</evidence>